<feature type="compositionally biased region" description="Gly residues" evidence="5">
    <location>
        <begin position="1089"/>
        <end position="1102"/>
    </location>
</feature>
<proteinExistence type="predicted"/>
<organism evidence="7 8">
    <name type="scientific">Chlamydomonas schloesseri</name>
    <dbReference type="NCBI Taxonomy" id="2026947"/>
    <lineage>
        <taxon>Eukaryota</taxon>
        <taxon>Viridiplantae</taxon>
        <taxon>Chlorophyta</taxon>
        <taxon>core chlorophytes</taxon>
        <taxon>Chlorophyceae</taxon>
        <taxon>CS clade</taxon>
        <taxon>Chlamydomonadales</taxon>
        <taxon>Chlamydomonadaceae</taxon>
        <taxon>Chlamydomonas</taxon>
    </lineage>
</organism>
<feature type="region of interest" description="Disordered" evidence="5">
    <location>
        <begin position="180"/>
        <end position="240"/>
    </location>
</feature>
<feature type="compositionally biased region" description="Low complexity" evidence="5">
    <location>
        <begin position="306"/>
        <end position="318"/>
    </location>
</feature>
<sequence>MREAADSLFRRVGDPVLVKPSVEAAAGPAAFIVDSACISISISCEYAAALAALREQHAALKSEVALLVAASGASIGSSSSFLAHEWALGYKRTLDWLQATASKLASLADHATGCGTHPGAAAAHTALVSLYTPWLLVLDAAGAVCAAHGLPAAPPDTSPREAATAAAAASAATAASAAPVAEKAKEAKEQQQVEERLAADAAADAGSGPDAGASPAVAEPAEGAPAAAVQRGTTTTDTAAGAEQAARSLVVSLVSDQYSKYKWLRKHLERAAEAVNEALQNKAMAQRQPLQPCCAGGSSAAGAATRASPAGRAIPSATSGGGPGAAGADSSSAGDTAAADGPNSSKSVCSSRGSPSRFVIITCASTGFDVRACGCDLHDPQKLSDIGRETFLRWEAVFVPLLASAECGGLETLPARAAAALRGPPADAPPCAAEGEAVPDALAVARLARARDNDMDALALSLLKASSWIIHLRLAGARTQGYASAMPTGAAAARFGQPTQQQQQMQASPDAPLRAALGSREVRQLQVALLERLAVHGGSGSSSGSGIQGWLARHEAREGRIVEGGTESAMGKQQQLEERHALWLHASFGMWTQAEEAAWGDPPPPLALQLRLAARAAEALCRLSGCAGNSSASHGSSSSRGGSCGGTQQQHNAVGLGLGGASYGPDPSFTAVCGNDLIHPDFFAGAFRCSAQLRALPSAAAREALLPDALAGAAWWLRLQAAALRRHQPAWLVAVGSTAASARAASRAAAATGANRTRSTAVQDRGGGGDGGGVSAGGDCPAPGEARADGGSGSDSDDDDDFGPGDVHYLGRWVMKQTMQTLWRSADSLLKDMASSWSNEEDNAGLLHEASSHCRAAALAVARRTGLLATLDQLLRLAVEAQLALHDCSSRSCRSAFGVLGAHAGAAAASALQLCDYLMRLKGNTAAAAAGPDDGPPHPAEASGGGISRRVAAAAGKTPPQSPPAVGLHKLRRNVQQGIITAATGADAEIARTSVEVVAAASASASMFDAAAWVLVATAFGSGGRRNAAGPAAAPAAISTSCAEDAELLGLLVTCAKRALALARRLGEPQAVGAVAAGQRRSPAAEAGGDAGVRGRSGAGGGGDNRRAMCEILSVIRSLVASQVLHRRLGSAVPILTGPAGLLGTGGAGGAGGAGGTGREAAAALARHAAAAAEAHGFVLRAVCELGARAAQLPCRPELADASDMTVHALNLWACAAEDPTPAGTAAAAPGGVATIVEPMLPAPQLFACQPHRLIAAAADRLVRLPLDDAEECSSGGGNGGSAALHVLKRRHNLTRGLLRALAAVGSHPLMSIELLTWLAPPPPPAVPRSEQQRAEAAAAFEPDSGPLRGCLRERLRSAVPFMLVVDSNALPGRPEANWVHAAAIAGLLELAAGWAQSCGDSSSTNSKKGGGSGKRNGAKGGGSNDGALASGSGAAAAVAPTAKQWRHGFRRFCKEVQLCLDDQLAVAAAAGDGGGSADRSPAALAEGVLTPALAGLQLPVTGVPLLSLLGDEATAGKKPTTAERVRQRRLQQEAGGGAGGTATGVQWAAPPLPPPLDIQPAALALWRLRVCGNAGCEAFGSSRCEAELDLRLCGRCKSVRYCSTACQAAHWRSGHGAVCGRVAAAVAAVCEEAAD</sequence>
<dbReference type="PROSITE" id="PS50865">
    <property type="entry name" value="ZF_MYND_2"/>
    <property type="match status" value="1"/>
</dbReference>
<evidence type="ECO:0000313" key="8">
    <source>
        <dbReference type="Proteomes" id="UP000613740"/>
    </source>
</evidence>
<evidence type="ECO:0000259" key="6">
    <source>
        <dbReference type="PROSITE" id="PS50865"/>
    </source>
</evidence>
<evidence type="ECO:0000256" key="2">
    <source>
        <dbReference type="ARBA" id="ARBA00022771"/>
    </source>
</evidence>
<evidence type="ECO:0000256" key="5">
    <source>
        <dbReference type="SAM" id="MobiDB-lite"/>
    </source>
</evidence>
<gene>
    <name evidence="7" type="ORF">HYH02_005663</name>
</gene>
<evidence type="ECO:0000256" key="4">
    <source>
        <dbReference type="PROSITE-ProRule" id="PRU00134"/>
    </source>
</evidence>
<feature type="region of interest" description="Disordered" evidence="5">
    <location>
        <begin position="749"/>
        <end position="802"/>
    </location>
</feature>
<feature type="region of interest" description="Disordered" evidence="5">
    <location>
        <begin position="1077"/>
        <end position="1102"/>
    </location>
</feature>
<keyword evidence="3" id="KW-0862">Zinc</keyword>
<dbReference type="Proteomes" id="UP000613740">
    <property type="component" value="Unassembled WGS sequence"/>
</dbReference>
<keyword evidence="2 4" id="KW-0863">Zinc-finger</keyword>
<feature type="region of interest" description="Disordered" evidence="5">
    <location>
        <begin position="306"/>
        <end position="353"/>
    </location>
</feature>
<feature type="compositionally biased region" description="Gly residues" evidence="5">
    <location>
        <begin position="1409"/>
        <end position="1425"/>
    </location>
</feature>
<feature type="region of interest" description="Disordered" evidence="5">
    <location>
        <begin position="1400"/>
        <end position="1426"/>
    </location>
</feature>
<protein>
    <recommendedName>
        <fullName evidence="6">MYND-type domain-containing protein</fullName>
    </recommendedName>
</protein>
<dbReference type="InterPro" id="IPR002893">
    <property type="entry name" value="Znf_MYND"/>
</dbReference>
<evidence type="ECO:0000256" key="3">
    <source>
        <dbReference type="ARBA" id="ARBA00022833"/>
    </source>
</evidence>
<evidence type="ECO:0000313" key="7">
    <source>
        <dbReference type="EMBL" id="KAG2449521.1"/>
    </source>
</evidence>
<feature type="compositionally biased region" description="Low complexity" evidence="5">
    <location>
        <begin position="326"/>
        <end position="342"/>
    </location>
</feature>
<dbReference type="Gene3D" id="6.10.140.2220">
    <property type="match status" value="1"/>
</dbReference>
<feature type="compositionally biased region" description="Basic and acidic residues" evidence="5">
    <location>
        <begin position="182"/>
        <end position="198"/>
    </location>
</feature>
<dbReference type="EMBL" id="JAEHOD010000014">
    <property type="protein sequence ID" value="KAG2449521.1"/>
    <property type="molecule type" value="Genomic_DNA"/>
</dbReference>
<feature type="compositionally biased region" description="Polar residues" evidence="5">
    <location>
        <begin position="343"/>
        <end position="353"/>
    </location>
</feature>
<dbReference type="PROSITE" id="PS01360">
    <property type="entry name" value="ZF_MYND_1"/>
    <property type="match status" value="1"/>
</dbReference>
<feature type="compositionally biased region" description="Low complexity" evidence="5">
    <location>
        <begin position="199"/>
        <end position="240"/>
    </location>
</feature>
<name>A0A835WM58_9CHLO</name>
<comment type="caution">
    <text evidence="7">The sequence shown here is derived from an EMBL/GenBank/DDBJ whole genome shotgun (WGS) entry which is preliminary data.</text>
</comment>
<evidence type="ECO:0000256" key="1">
    <source>
        <dbReference type="ARBA" id="ARBA00022723"/>
    </source>
</evidence>
<feature type="compositionally biased region" description="Low complexity" evidence="5">
    <location>
        <begin position="749"/>
        <end position="761"/>
    </location>
</feature>
<dbReference type="Pfam" id="PF01753">
    <property type="entry name" value="zf-MYND"/>
    <property type="match status" value="1"/>
</dbReference>
<accession>A0A835WM58</accession>
<dbReference type="OrthoDB" id="552573at2759"/>
<reference evidence="7" key="1">
    <citation type="journal article" date="2020" name="bioRxiv">
        <title>Comparative genomics of Chlamydomonas.</title>
        <authorList>
            <person name="Craig R.J."/>
            <person name="Hasan A.R."/>
            <person name="Ness R.W."/>
            <person name="Keightley P.D."/>
        </authorList>
    </citation>
    <scope>NUCLEOTIDE SEQUENCE</scope>
    <source>
        <strain evidence="7">CCAP 11/173</strain>
    </source>
</reference>
<dbReference type="GO" id="GO:0008270">
    <property type="term" value="F:zinc ion binding"/>
    <property type="evidence" value="ECO:0007669"/>
    <property type="project" value="UniProtKB-KW"/>
</dbReference>
<keyword evidence="1" id="KW-0479">Metal-binding</keyword>
<feature type="domain" description="MYND-type" evidence="6">
    <location>
        <begin position="1572"/>
        <end position="1620"/>
    </location>
</feature>
<dbReference type="SUPFAM" id="SSF144232">
    <property type="entry name" value="HIT/MYND zinc finger-like"/>
    <property type="match status" value="1"/>
</dbReference>
<keyword evidence="8" id="KW-1185">Reference proteome</keyword>
<feature type="compositionally biased region" description="Gly residues" evidence="5">
    <location>
        <begin position="765"/>
        <end position="776"/>
    </location>
</feature>
<feature type="region of interest" description="Disordered" evidence="5">
    <location>
        <begin position="1324"/>
        <end position="1343"/>
    </location>
</feature>